<dbReference type="GO" id="GO:0032259">
    <property type="term" value="P:methylation"/>
    <property type="evidence" value="ECO:0007669"/>
    <property type="project" value="UniProtKB-KW"/>
</dbReference>
<dbReference type="GO" id="GO:0040031">
    <property type="term" value="P:snRNA modification"/>
    <property type="evidence" value="ECO:0007669"/>
    <property type="project" value="TreeGrafter"/>
</dbReference>
<organism evidence="8 9">
    <name type="scientific">Haematococcus lacustris</name>
    <name type="common">Green alga</name>
    <name type="synonym">Haematococcus pluvialis</name>
    <dbReference type="NCBI Taxonomy" id="44745"/>
    <lineage>
        <taxon>Eukaryota</taxon>
        <taxon>Viridiplantae</taxon>
        <taxon>Chlorophyta</taxon>
        <taxon>core chlorophytes</taxon>
        <taxon>Chlorophyceae</taxon>
        <taxon>CS clade</taxon>
        <taxon>Chlamydomonadales</taxon>
        <taxon>Haematococcaceae</taxon>
        <taxon>Haematococcus</taxon>
    </lineage>
</organism>
<dbReference type="PANTHER" id="PTHR12315:SF0">
    <property type="entry name" value="7SK SNRNA METHYLPHOSPHATE CAPPING ENZYME"/>
    <property type="match status" value="1"/>
</dbReference>
<reference evidence="8 9" key="1">
    <citation type="submission" date="2020-02" db="EMBL/GenBank/DDBJ databases">
        <title>Draft genome sequence of Haematococcus lacustris strain NIES-144.</title>
        <authorList>
            <person name="Morimoto D."/>
            <person name="Nakagawa S."/>
            <person name="Yoshida T."/>
            <person name="Sawayama S."/>
        </authorList>
    </citation>
    <scope>NUCLEOTIDE SEQUENCE [LARGE SCALE GENOMIC DNA]</scope>
    <source>
        <strain evidence="8 9">NIES-144</strain>
    </source>
</reference>
<evidence type="ECO:0000256" key="3">
    <source>
        <dbReference type="ARBA" id="ARBA00022679"/>
    </source>
</evidence>
<evidence type="ECO:0000259" key="7">
    <source>
        <dbReference type="PROSITE" id="PS51515"/>
    </source>
</evidence>
<dbReference type="AlphaFoldDB" id="A0A699YZD4"/>
<comment type="caution">
    <text evidence="8">The sequence shown here is derived from an EMBL/GenBank/DDBJ whole genome shotgun (WGS) entry which is preliminary data.</text>
</comment>
<evidence type="ECO:0000256" key="1">
    <source>
        <dbReference type="ARBA" id="ARBA00008361"/>
    </source>
</evidence>
<dbReference type="GO" id="GO:0008173">
    <property type="term" value="F:RNA methyltransferase activity"/>
    <property type="evidence" value="ECO:0007669"/>
    <property type="project" value="UniProtKB-UniRule"/>
</dbReference>
<feature type="non-terminal residue" evidence="8">
    <location>
        <position position="146"/>
    </location>
</feature>
<dbReference type="GO" id="GO:0017069">
    <property type="term" value="F:snRNA binding"/>
    <property type="evidence" value="ECO:0007669"/>
    <property type="project" value="TreeGrafter"/>
</dbReference>
<dbReference type="SUPFAM" id="SSF53335">
    <property type="entry name" value="S-adenosyl-L-methionine-dependent methyltransferases"/>
    <property type="match status" value="1"/>
</dbReference>
<evidence type="ECO:0000256" key="6">
    <source>
        <dbReference type="RuleBase" id="RU367087"/>
    </source>
</evidence>
<evidence type="ECO:0000313" key="9">
    <source>
        <dbReference type="Proteomes" id="UP000485058"/>
    </source>
</evidence>
<evidence type="ECO:0000256" key="4">
    <source>
        <dbReference type="ARBA" id="ARBA00022691"/>
    </source>
</evidence>
<dbReference type="Pfam" id="PF06859">
    <property type="entry name" value="Bin3"/>
    <property type="match status" value="1"/>
</dbReference>
<keyword evidence="4 5" id="KW-0949">S-adenosyl-L-methionine</keyword>
<dbReference type="Gene3D" id="3.40.50.150">
    <property type="entry name" value="Vaccinia Virus protein VP39"/>
    <property type="match status" value="2"/>
</dbReference>
<proteinExistence type="inferred from homology"/>
<evidence type="ECO:0000313" key="8">
    <source>
        <dbReference type="EMBL" id="GFH12346.1"/>
    </source>
</evidence>
<keyword evidence="2 6" id="KW-0489">Methyltransferase</keyword>
<evidence type="ECO:0000256" key="2">
    <source>
        <dbReference type="ARBA" id="ARBA00022603"/>
    </source>
</evidence>
<dbReference type="PROSITE" id="PS51515">
    <property type="entry name" value="BIN3_SAM"/>
    <property type="match status" value="1"/>
</dbReference>
<dbReference type="CDD" id="cd02440">
    <property type="entry name" value="AdoMet_MTases"/>
    <property type="match status" value="1"/>
</dbReference>
<feature type="non-terminal residue" evidence="8">
    <location>
        <position position="1"/>
    </location>
</feature>
<sequence length="146" mass="16044">MLIPHGRHAEGGGVQEDPRLACMREEWFAGRHLLDIGCNEGLITLALATRFGCTSATGVDIDRQLVGKAASVTKWVHLNWGDDGITRLFARCWTELQPGGFLVLEPQPWRSYKAAVAKQRGGPEAGSWDLAALHLRPEGFVTLLQQ</sequence>
<dbReference type="EMBL" id="BLLF01000493">
    <property type="protein sequence ID" value="GFH12346.1"/>
    <property type="molecule type" value="Genomic_DNA"/>
</dbReference>
<dbReference type="Proteomes" id="UP000485058">
    <property type="component" value="Unassembled WGS sequence"/>
</dbReference>
<gene>
    <name evidence="8" type="ORF">HaLaN_08010</name>
</gene>
<dbReference type="InterPro" id="IPR039772">
    <property type="entry name" value="Bin3-like"/>
</dbReference>
<dbReference type="InterPro" id="IPR029063">
    <property type="entry name" value="SAM-dependent_MTases_sf"/>
</dbReference>
<evidence type="ECO:0000256" key="5">
    <source>
        <dbReference type="PROSITE-ProRule" id="PRU00848"/>
    </source>
</evidence>
<dbReference type="PANTHER" id="PTHR12315">
    <property type="entry name" value="BICOID-INTERACTING PROTEIN RELATED"/>
    <property type="match status" value="1"/>
</dbReference>
<dbReference type="InterPro" id="IPR024160">
    <property type="entry name" value="BIN3_SAM-bd_dom"/>
</dbReference>
<feature type="domain" description="Bin3-type SAM" evidence="7">
    <location>
        <begin position="1"/>
        <end position="146"/>
    </location>
</feature>
<dbReference type="GO" id="GO:0008171">
    <property type="term" value="F:O-methyltransferase activity"/>
    <property type="evidence" value="ECO:0007669"/>
    <property type="project" value="UniProtKB-UniRule"/>
</dbReference>
<dbReference type="InterPro" id="IPR010675">
    <property type="entry name" value="Bin3_C"/>
</dbReference>
<keyword evidence="9" id="KW-1185">Reference proteome</keyword>
<dbReference type="EC" id="2.1.1.-" evidence="6"/>
<accession>A0A699YZD4</accession>
<comment type="similarity">
    <text evidence="1 6">Belongs to the methyltransferase superfamily.</text>
</comment>
<keyword evidence="3 6" id="KW-0808">Transferase</keyword>
<protein>
    <recommendedName>
        <fullName evidence="6">RNA methyltransferase</fullName>
        <ecNumber evidence="6">2.1.1.-</ecNumber>
    </recommendedName>
</protein>
<name>A0A699YZD4_HAELA</name>